<gene>
    <name evidence="2" type="ordered locus">Os08g0471150</name>
    <name evidence="2" type="ORF">OSNPB_080471150</name>
</gene>
<dbReference type="InParanoid" id="A0A0P0XGN4"/>
<organism evidence="2 3">
    <name type="scientific">Oryza sativa subsp. japonica</name>
    <name type="common">Rice</name>
    <dbReference type="NCBI Taxonomy" id="39947"/>
    <lineage>
        <taxon>Eukaryota</taxon>
        <taxon>Viridiplantae</taxon>
        <taxon>Streptophyta</taxon>
        <taxon>Embryophyta</taxon>
        <taxon>Tracheophyta</taxon>
        <taxon>Spermatophyta</taxon>
        <taxon>Magnoliopsida</taxon>
        <taxon>Liliopsida</taxon>
        <taxon>Poales</taxon>
        <taxon>Poaceae</taxon>
        <taxon>BOP clade</taxon>
        <taxon>Oryzoideae</taxon>
        <taxon>Oryzeae</taxon>
        <taxon>Oryzinae</taxon>
        <taxon>Oryza</taxon>
        <taxon>Oryza sativa</taxon>
    </lineage>
</organism>
<feature type="region of interest" description="Disordered" evidence="1">
    <location>
        <begin position="36"/>
        <end position="98"/>
    </location>
</feature>
<dbReference type="EMBL" id="AP014964">
    <property type="protein sequence ID" value="BAT05844.1"/>
    <property type="molecule type" value="Genomic_DNA"/>
</dbReference>
<name>A0A0P0XGN4_ORYSJ</name>
<proteinExistence type="predicted"/>
<reference evidence="3" key="1">
    <citation type="journal article" date="2005" name="Nature">
        <title>The map-based sequence of the rice genome.</title>
        <authorList>
            <consortium name="International rice genome sequencing project (IRGSP)"/>
            <person name="Matsumoto T."/>
            <person name="Wu J."/>
            <person name="Kanamori H."/>
            <person name="Katayose Y."/>
            <person name="Fujisawa M."/>
            <person name="Namiki N."/>
            <person name="Mizuno H."/>
            <person name="Yamamoto K."/>
            <person name="Antonio B.A."/>
            <person name="Baba T."/>
            <person name="Sakata K."/>
            <person name="Nagamura Y."/>
            <person name="Aoki H."/>
            <person name="Arikawa K."/>
            <person name="Arita K."/>
            <person name="Bito T."/>
            <person name="Chiden Y."/>
            <person name="Fujitsuka N."/>
            <person name="Fukunaka R."/>
            <person name="Hamada M."/>
            <person name="Harada C."/>
            <person name="Hayashi A."/>
            <person name="Hijishita S."/>
            <person name="Honda M."/>
            <person name="Hosokawa S."/>
            <person name="Ichikawa Y."/>
            <person name="Idonuma A."/>
            <person name="Iijima M."/>
            <person name="Ikeda M."/>
            <person name="Ikeno M."/>
            <person name="Ito K."/>
            <person name="Ito S."/>
            <person name="Ito T."/>
            <person name="Ito Y."/>
            <person name="Ito Y."/>
            <person name="Iwabuchi A."/>
            <person name="Kamiya K."/>
            <person name="Karasawa W."/>
            <person name="Kurita K."/>
            <person name="Katagiri S."/>
            <person name="Kikuta A."/>
            <person name="Kobayashi H."/>
            <person name="Kobayashi N."/>
            <person name="Machita K."/>
            <person name="Maehara T."/>
            <person name="Masukawa M."/>
            <person name="Mizubayashi T."/>
            <person name="Mukai Y."/>
            <person name="Nagasaki H."/>
            <person name="Nagata Y."/>
            <person name="Naito S."/>
            <person name="Nakashima M."/>
            <person name="Nakama Y."/>
            <person name="Nakamichi Y."/>
            <person name="Nakamura M."/>
            <person name="Meguro A."/>
            <person name="Negishi M."/>
            <person name="Ohta I."/>
            <person name="Ohta T."/>
            <person name="Okamoto M."/>
            <person name="Ono N."/>
            <person name="Saji S."/>
            <person name="Sakaguchi M."/>
            <person name="Sakai K."/>
            <person name="Shibata M."/>
            <person name="Shimokawa T."/>
            <person name="Song J."/>
            <person name="Takazaki Y."/>
            <person name="Terasawa K."/>
            <person name="Tsugane M."/>
            <person name="Tsuji K."/>
            <person name="Ueda S."/>
            <person name="Waki K."/>
            <person name="Yamagata H."/>
            <person name="Yamamoto M."/>
            <person name="Yamamoto S."/>
            <person name="Yamane H."/>
            <person name="Yoshiki S."/>
            <person name="Yoshihara R."/>
            <person name="Yukawa K."/>
            <person name="Zhong H."/>
            <person name="Yano M."/>
            <person name="Yuan Q."/>
            <person name="Ouyang S."/>
            <person name="Liu J."/>
            <person name="Jones K.M."/>
            <person name="Gansberger K."/>
            <person name="Moffat K."/>
            <person name="Hill J."/>
            <person name="Bera J."/>
            <person name="Fadrosh D."/>
            <person name="Jin S."/>
            <person name="Johri S."/>
            <person name="Kim M."/>
            <person name="Overton L."/>
            <person name="Reardon M."/>
            <person name="Tsitrin T."/>
            <person name="Vuong H."/>
            <person name="Weaver B."/>
            <person name="Ciecko A."/>
            <person name="Tallon L."/>
            <person name="Jackson J."/>
            <person name="Pai G."/>
            <person name="Aken S.V."/>
            <person name="Utterback T."/>
            <person name="Reidmuller S."/>
            <person name="Feldblyum T."/>
            <person name="Hsiao J."/>
            <person name="Zismann V."/>
            <person name="Iobst S."/>
            <person name="de Vazeille A.R."/>
            <person name="Buell C.R."/>
            <person name="Ying K."/>
            <person name="Li Y."/>
            <person name="Lu T."/>
            <person name="Huang Y."/>
            <person name="Zhao Q."/>
            <person name="Feng Q."/>
            <person name="Zhang L."/>
            <person name="Zhu J."/>
            <person name="Weng Q."/>
            <person name="Mu J."/>
            <person name="Lu Y."/>
            <person name="Fan D."/>
            <person name="Liu Y."/>
            <person name="Guan J."/>
            <person name="Zhang Y."/>
            <person name="Yu S."/>
            <person name="Liu X."/>
            <person name="Zhang Y."/>
            <person name="Hong G."/>
            <person name="Han B."/>
            <person name="Choisne N."/>
            <person name="Demange N."/>
            <person name="Orjeda G."/>
            <person name="Samain S."/>
            <person name="Cattolico L."/>
            <person name="Pelletier E."/>
            <person name="Couloux A."/>
            <person name="Segurens B."/>
            <person name="Wincker P."/>
            <person name="D'Hont A."/>
            <person name="Scarpelli C."/>
            <person name="Weissenbach J."/>
            <person name="Salanoubat M."/>
            <person name="Quetier F."/>
            <person name="Yu Y."/>
            <person name="Kim H.R."/>
            <person name="Rambo T."/>
            <person name="Currie J."/>
            <person name="Collura K."/>
            <person name="Luo M."/>
            <person name="Yang T."/>
            <person name="Ammiraju J.S.S."/>
            <person name="Engler F."/>
            <person name="Soderlund C."/>
            <person name="Wing R.A."/>
            <person name="Palmer L.E."/>
            <person name="de la Bastide M."/>
            <person name="Spiegel L."/>
            <person name="Nascimento L."/>
            <person name="Zutavern T."/>
            <person name="O'Shaughnessy A."/>
            <person name="Dike S."/>
            <person name="Dedhia N."/>
            <person name="Preston R."/>
            <person name="Balija V."/>
            <person name="McCombie W.R."/>
            <person name="Chow T."/>
            <person name="Chen H."/>
            <person name="Chung M."/>
            <person name="Chen C."/>
            <person name="Shaw J."/>
            <person name="Wu H."/>
            <person name="Hsiao K."/>
            <person name="Chao Y."/>
            <person name="Chu M."/>
            <person name="Cheng C."/>
            <person name="Hour A."/>
            <person name="Lee P."/>
            <person name="Lin S."/>
            <person name="Lin Y."/>
            <person name="Liou J."/>
            <person name="Liu S."/>
            <person name="Hsing Y."/>
            <person name="Raghuvanshi S."/>
            <person name="Mohanty A."/>
            <person name="Bharti A.K."/>
            <person name="Gaur A."/>
            <person name="Gupta V."/>
            <person name="Kumar D."/>
            <person name="Ravi V."/>
            <person name="Vij S."/>
            <person name="Kapur A."/>
            <person name="Khurana P."/>
            <person name="Khurana P."/>
            <person name="Khurana J.P."/>
            <person name="Tyagi A.K."/>
            <person name="Gaikwad K."/>
            <person name="Singh A."/>
            <person name="Dalal V."/>
            <person name="Srivastava S."/>
            <person name="Dixit A."/>
            <person name="Pal A.K."/>
            <person name="Ghazi I.A."/>
            <person name="Yadav M."/>
            <person name="Pandit A."/>
            <person name="Bhargava A."/>
            <person name="Sureshbabu K."/>
            <person name="Batra K."/>
            <person name="Sharma T.R."/>
            <person name="Mohapatra T."/>
            <person name="Singh N.K."/>
            <person name="Messing J."/>
            <person name="Nelson A.B."/>
            <person name="Fuks G."/>
            <person name="Kavchok S."/>
            <person name="Keizer G."/>
            <person name="Linton E."/>
            <person name="Llaca V."/>
            <person name="Song R."/>
            <person name="Tanyolac B."/>
            <person name="Young S."/>
            <person name="Ho-Il K."/>
            <person name="Hahn J.H."/>
            <person name="Sangsakoo G."/>
            <person name="Vanavichit A."/>
            <person name="de Mattos Luiz.A.T."/>
            <person name="Zimmer P.D."/>
            <person name="Malone G."/>
            <person name="Dellagostin O."/>
            <person name="de Oliveira A.C."/>
            <person name="Bevan M."/>
            <person name="Bancroft I."/>
            <person name="Minx P."/>
            <person name="Cordum H."/>
            <person name="Wilson R."/>
            <person name="Cheng Z."/>
            <person name="Jin W."/>
            <person name="Jiang J."/>
            <person name="Leong S.A."/>
            <person name="Iwama H."/>
            <person name="Gojobori T."/>
            <person name="Itoh T."/>
            <person name="Niimura Y."/>
            <person name="Fujii Y."/>
            <person name="Habara T."/>
            <person name="Sakai H."/>
            <person name="Sato Y."/>
            <person name="Wilson G."/>
            <person name="Kumar K."/>
            <person name="McCouch S."/>
            <person name="Juretic N."/>
            <person name="Hoen D."/>
            <person name="Wright S."/>
            <person name="Bruskiewich R."/>
            <person name="Bureau T."/>
            <person name="Miyao A."/>
            <person name="Hirochika H."/>
            <person name="Nishikawa T."/>
            <person name="Kadowaki K."/>
            <person name="Sugiura M."/>
            <person name="Burr B."/>
            <person name="Sasaki T."/>
        </authorList>
    </citation>
    <scope>NUCLEOTIDE SEQUENCE [LARGE SCALE GENOMIC DNA]</scope>
    <source>
        <strain evidence="3">cv. Nipponbare</strain>
    </source>
</reference>
<evidence type="ECO:0000313" key="2">
    <source>
        <dbReference type="EMBL" id="BAT05844.1"/>
    </source>
</evidence>
<protein>
    <submittedName>
        <fullName evidence="2">Os08g0471150 protein</fullName>
    </submittedName>
</protein>
<evidence type="ECO:0000313" key="3">
    <source>
        <dbReference type="Proteomes" id="UP000059680"/>
    </source>
</evidence>
<accession>A0A0P0XGN4</accession>
<sequence length="153" mass="16005">MIFSVVRGSRRASSVGWSSATVSELLDVALRPEAPRTSDAGAFPPAGGGRRTPRPCSAAAAAGLGATGRTCMPSPWRKKAPAAKWRGAKKGGGGGGNGGHVAAADLRRWISHSSCFSPFLKNSLANSHLSGTTFLNPYVLSWRTKEEKLLCLK</sequence>
<dbReference type="AlphaFoldDB" id="A0A0P0XGN4"/>
<keyword evidence="3" id="KW-1185">Reference proteome</keyword>
<reference evidence="2 3" key="3">
    <citation type="journal article" date="2013" name="Rice">
        <title>Improvement of the Oryza sativa Nipponbare reference genome using next generation sequence and optical map data.</title>
        <authorList>
            <person name="Kawahara Y."/>
            <person name="de la Bastide M."/>
            <person name="Hamilton J.P."/>
            <person name="Kanamori H."/>
            <person name="McCombie W.R."/>
            <person name="Ouyang S."/>
            <person name="Schwartz D.C."/>
            <person name="Tanaka T."/>
            <person name="Wu J."/>
            <person name="Zhou S."/>
            <person name="Childs K.L."/>
            <person name="Davidson R.M."/>
            <person name="Lin H."/>
            <person name="Quesada-Ocampo L."/>
            <person name="Vaillancourt B."/>
            <person name="Sakai H."/>
            <person name="Lee S.S."/>
            <person name="Kim J."/>
            <person name="Numa H."/>
            <person name="Itoh T."/>
            <person name="Buell C.R."/>
            <person name="Matsumoto T."/>
        </authorList>
    </citation>
    <scope>NUCLEOTIDE SEQUENCE [LARGE SCALE GENOMIC DNA]</scope>
    <source>
        <strain evidence="3">cv. Nipponbare</strain>
    </source>
</reference>
<reference evidence="2 3" key="2">
    <citation type="journal article" date="2013" name="Plant Cell Physiol.">
        <title>Rice Annotation Project Database (RAP-DB): an integrative and interactive database for rice genomics.</title>
        <authorList>
            <person name="Sakai H."/>
            <person name="Lee S.S."/>
            <person name="Tanaka T."/>
            <person name="Numa H."/>
            <person name="Kim J."/>
            <person name="Kawahara Y."/>
            <person name="Wakimoto H."/>
            <person name="Yang C.C."/>
            <person name="Iwamoto M."/>
            <person name="Abe T."/>
            <person name="Yamada Y."/>
            <person name="Muto A."/>
            <person name="Inokuchi H."/>
            <person name="Ikemura T."/>
            <person name="Matsumoto T."/>
            <person name="Sasaki T."/>
            <person name="Itoh T."/>
        </authorList>
    </citation>
    <scope>NUCLEOTIDE SEQUENCE [LARGE SCALE GENOMIC DNA]</scope>
    <source>
        <strain evidence="3">cv. Nipponbare</strain>
    </source>
</reference>
<dbReference type="Proteomes" id="UP000059680">
    <property type="component" value="Chromosome 8"/>
</dbReference>
<dbReference type="PaxDb" id="39947-A0A0P0XGN4"/>
<dbReference type="Gramene" id="Os08t0471150-00">
    <property type="protein sequence ID" value="Os08t0471150-00"/>
    <property type="gene ID" value="Os08g0471150"/>
</dbReference>
<feature type="compositionally biased region" description="Low complexity" evidence="1">
    <location>
        <begin position="54"/>
        <end position="68"/>
    </location>
</feature>
<evidence type="ECO:0000256" key="1">
    <source>
        <dbReference type="SAM" id="MobiDB-lite"/>
    </source>
</evidence>
<feature type="compositionally biased region" description="Basic residues" evidence="1">
    <location>
        <begin position="76"/>
        <end position="89"/>
    </location>
</feature>